<reference evidence="1 2" key="1">
    <citation type="journal article" date="2016" name="MBio">
        <title>Lateral Gene Transfer in a Heavy Metal-Contaminated-Groundwater Microbial Community.</title>
        <authorList>
            <person name="Hemme C.L."/>
            <person name="Green S.J."/>
            <person name="Rishishwar L."/>
            <person name="Prakash O."/>
            <person name="Pettenato A."/>
            <person name="Chakraborty R."/>
            <person name="Deutschbauer A.M."/>
            <person name="Van Nostrand J.D."/>
            <person name="Wu L."/>
            <person name="He Z."/>
            <person name="Jordan I.K."/>
            <person name="Hazen T.C."/>
            <person name="Arkin A.P."/>
            <person name="Kostka J.E."/>
            <person name="Zhou J."/>
        </authorList>
    </citation>
    <scope>NUCLEOTIDE SEQUENCE [LARGE SCALE GENOMIC DNA]</scope>
    <source>
        <strain evidence="1 2">FW104-T7</strain>
    </source>
</reference>
<evidence type="ECO:0000313" key="1">
    <source>
        <dbReference type="EMBL" id="KZC22461.1"/>
    </source>
</evidence>
<comment type="caution">
    <text evidence="1">The sequence shown here is derived from an EMBL/GenBank/DDBJ whole genome shotgun (WGS) entry which is preliminary data.</text>
</comment>
<evidence type="ECO:0000313" key="2">
    <source>
        <dbReference type="Proteomes" id="UP000076131"/>
    </source>
</evidence>
<protein>
    <submittedName>
        <fullName evidence="1">Uncharacterized protein</fullName>
    </submittedName>
</protein>
<proteinExistence type="predicted"/>
<gene>
    <name evidence="1" type="ORF">RHOFW104T7_00580</name>
</gene>
<dbReference type="EMBL" id="LVJS01000101">
    <property type="protein sequence ID" value="KZC22461.1"/>
    <property type="molecule type" value="Genomic_DNA"/>
</dbReference>
<organism evidence="1 2">
    <name type="scientific">Rhodanobacter thiooxydans</name>
    <dbReference type="NCBI Taxonomy" id="416169"/>
    <lineage>
        <taxon>Bacteria</taxon>
        <taxon>Pseudomonadati</taxon>
        <taxon>Pseudomonadota</taxon>
        <taxon>Gammaproteobacteria</taxon>
        <taxon>Lysobacterales</taxon>
        <taxon>Rhodanobacteraceae</taxon>
        <taxon>Rhodanobacter</taxon>
    </lineage>
</organism>
<dbReference type="AlphaFoldDB" id="A0A154QE11"/>
<keyword evidence="2" id="KW-1185">Reference proteome</keyword>
<dbReference type="RefSeq" id="WP_008435993.1">
    <property type="nucleotide sequence ID" value="NZ_LVJS01000101.1"/>
</dbReference>
<dbReference type="Proteomes" id="UP000076131">
    <property type="component" value="Unassembled WGS sequence"/>
</dbReference>
<name>A0A154QE11_9GAMM</name>
<accession>A0A154QE11</accession>
<sequence length="76" mass="8471">MRMTQDAISAWPASLALFFVHPLRHPHELFLMSKMAIVRCGWIGRDPPDSIPALCAAALGKPPGVTRSQPQIFDRF</sequence>